<accession>A0A2G9YD65</accession>
<protein>
    <recommendedName>
        <fullName evidence="4">DUF5667 domain-containing protein</fullName>
    </recommendedName>
</protein>
<dbReference type="AlphaFoldDB" id="A0A2G9YD65"/>
<name>A0A2G9YD65_9BACT</name>
<proteinExistence type="predicted"/>
<keyword evidence="1" id="KW-0732">Signal</keyword>
<evidence type="ECO:0000313" key="3">
    <source>
        <dbReference type="Proteomes" id="UP000231480"/>
    </source>
</evidence>
<feature type="chain" id="PRO_5013661605" description="DUF5667 domain-containing protein" evidence="1">
    <location>
        <begin position="24"/>
        <end position="272"/>
    </location>
</feature>
<organism evidence="2 3">
    <name type="scientific">Candidatus Portnoybacteria bacterium CG23_combo_of_CG06-09_8_20_14_all_37_13</name>
    <dbReference type="NCBI Taxonomy" id="1974819"/>
    <lineage>
        <taxon>Bacteria</taxon>
        <taxon>Candidatus Portnoyibacteriota</taxon>
    </lineage>
</organism>
<evidence type="ECO:0008006" key="4">
    <source>
        <dbReference type="Google" id="ProtNLM"/>
    </source>
</evidence>
<evidence type="ECO:0000256" key="1">
    <source>
        <dbReference type="SAM" id="SignalP"/>
    </source>
</evidence>
<dbReference type="EMBL" id="PCRH01000037">
    <property type="protein sequence ID" value="PIP17122.1"/>
    <property type="molecule type" value="Genomic_DNA"/>
</dbReference>
<dbReference type="Proteomes" id="UP000231480">
    <property type="component" value="Unassembled WGS sequence"/>
</dbReference>
<feature type="signal peptide" evidence="1">
    <location>
        <begin position="1"/>
        <end position="23"/>
    </location>
</feature>
<sequence length="272" mass="30281">MSQKSPKLLIILTILLFSAVASAAGFLVLKDKKIDFGKIFSKKTKDISASVSGILNTQKLKQAAMPQEFMQTQADAIMQEKTNTDNLTDALSAIISEQAIATGLDPTQASGNLEQAFAKQLGQTKNLFSLPEISDSELNISSDNSPDAQKEYTKTLSKILATYFPSAMFEKSDIEVAQKAIEEKNFEELDQYIEAYKILYEKVKVVPTPPDWLEIQKEQLGLFSVTRQLLEAYRNVEVDAVRAIIAAEKYPEILKQAYELAITIEDKMALLK</sequence>
<gene>
    <name evidence="2" type="ORF">COX44_01640</name>
</gene>
<comment type="caution">
    <text evidence="2">The sequence shown here is derived from an EMBL/GenBank/DDBJ whole genome shotgun (WGS) entry which is preliminary data.</text>
</comment>
<reference evidence="2 3" key="1">
    <citation type="submission" date="2017-09" db="EMBL/GenBank/DDBJ databases">
        <title>Depth-based differentiation of microbial function through sediment-hosted aquifers and enrichment of novel symbionts in the deep terrestrial subsurface.</title>
        <authorList>
            <person name="Probst A.J."/>
            <person name="Ladd B."/>
            <person name="Jarett J.K."/>
            <person name="Geller-Mcgrath D.E."/>
            <person name="Sieber C.M."/>
            <person name="Emerson J.B."/>
            <person name="Anantharaman K."/>
            <person name="Thomas B.C."/>
            <person name="Malmstrom R."/>
            <person name="Stieglmeier M."/>
            <person name="Klingl A."/>
            <person name="Woyke T."/>
            <person name="Ryan C.M."/>
            <person name="Banfield J.F."/>
        </authorList>
    </citation>
    <scope>NUCLEOTIDE SEQUENCE [LARGE SCALE GENOMIC DNA]</scope>
    <source>
        <strain evidence="2">CG23_combo_of_CG06-09_8_20_14_all_37_13</strain>
    </source>
</reference>
<evidence type="ECO:0000313" key="2">
    <source>
        <dbReference type="EMBL" id="PIP17122.1"/>
    </source>
</evidence>